<evidence type="ECO:0000256" key="1">
    <source>
        <dbReference type="ARBA" id="ARBA00023172"/>
    </source>
</evidence>
<dbReference type="Proteomes" id="UP000027345">
    <property type="component" value="Unassembled WGS sequence"/>
</dbReference>
<dbReference type="GO" id="GO:0006310">
    <property type="term" value="P:DNA recombination"/>
    <property type="evidence" value="ECO:0007669"/>
    <property type="project" value="UniProtKB-KW"/>
</dbReference>
<evidence type="ECO:0000313" key="3">
    <source>
        <dbReference type="Proteomes" id="UP000027345"/>
    </source>
</evidence>
<gene>
    <name evidence="2" type="ORF">DV20_05820</name>
</gene>
<dbReference type="EMBL" id="JMQI01000011">
    <property type="protein sequence ID" value="KDN23234.1"/>
    <property type="molecule type" value="Genomic_DNA"/>
</dbReference>
<dbReference type="eggNOG" id="COG0582">
    <property type="taxonomic scope" value="Bacteria"/>
</dbReference>
<dbReference type="Gene3D" id="1.10.443.10">
    <property type="entry name" value="Intergrase catalytic core"/>
    <property type="match status" value="1"/>
</dbReference>
<dbReference type="STRING" id="287986.DV20_05820"/>
<dbReference type="GO" id="GO:0003677">
    <property type="term" value="F:DNA binding"/>
    <property type="evidence" value="ECO:0007669"/>
    <property type="project" value="InterPro"/>
</dbReference>
<dbReference type="InterPro" id="IPR013762">
    <property type="entry name" value="Integrase-like_cat_sf"/>
</dbReference>
<sequence>MFRAAREATFTVEVARGPLARRPYDLRHAAVSTWLAAGVPAATVAQWAGQSVAVLLEVYASFLDGGEEAAKRQIERVLGTPPR</sequence>
<comment type="caution">
    <text evidence="2">The sequence shown here is derived from an EMBL/GenBank/DDBJ whole genome shotgun (WGS) entry which is preliminary data.</text>
</comment>
<organism evidence="2 3">
    <name type="scientific">Amycolatopsis rifamycinica</name>
    <dbReference type="NCBI Taxonomy" id="287986"/>
    <lineage>
        <taxon>Bacteria</taxon>
        <taxon>Bacillati</taxon>
        <taxon>Actinomycetota</taxon>
        <taxon>Actinomycetes</taxon>
        <taxon>Pseudonocardiales</taxon>
        <taxon>Pseudonocardiaceae</taxon>
        <taxon>Amycolatopsis</taxon>
    </lineage>
</organism>
<name>A0A066UGG8_9PSEU</name>
<evidence type="ECO:0000313" key="2">
    <source>
        <dbReference type="EMBL" id="KDN23234.1"/>
    </source>
</evidence>
<accession>A0A066UGG8</accession>
<evidence type="ECO:0008006" key="4">
    <source>
        <dbReference type="Google" id="ProtNLM"/>
    </source>
</evidence>
<dbReference type="AlphaFoldDB" id="A0A066UGG8"/>
<keyword evidence="1" id="KW-0233">DNA recombination</keyword>
<dbReference type="SUPFAM" id="SSF56349">
    <property type="entry name" value="DNA breaking-rejoining enzymes"/>
    <property type="match status" value="1"/>
</dbReference>
<reference evidence="2 3" key="1">
    <citation type="submission" date="2014-05" db="EMBL/GenBank/DDBJ databases">
        <title>Draft genome sequence of Amycolatopsis rifamycinica DSM 46095.</title>
        <authorList>
            <person name="Lal R."/>
            <person name="Saxena A."/>
            <person name="Kumari R."/>
            <person name="Mukherjee U."/>
            <person name="Singh P."/>
            <person name="Sangwan N."/>
            <person name="Mahato N.K."/>
        </authorList>
    </citation>
    <scope>NUCLEOTIDE SEQUENCE [LARGE SCALE GENOMIC DNA]</scope>
    <source>
        <strain evidence="2 3">DSM 46095</strain>
    </source>
</reference>
<proteinExistence type="predicted"/>
<protein>
    <recommendedName>
        <fullName evidence="4">Integrase</fullName>
    </recommendedName>
</protein>
<dbReference type="InterPro" id="IPR011010">
    <property type="entry name" value="DNA_brk_join_enz"/>
</dbReference>
<keyword evidence="3" id="KW-1185">Reference proteome</keyword>
<dbReference type="GO" id="GO:0015074">
    <property type="term" value="P:DNA integration"/>
    <property type="evidence" value="ECO:0007669"/>
    <property type="project" value="InterPro"/>
</dbReference>